<evidence type="ECO:0000313" key="2">
    <source>
        <dbReference type="EMBL" id="MDQ0289852.1"/>
    </source>
</evidence>
<comment type="caution">
    <text evidence="2">The sequence shown here is derived from an EMBL/GenBank/DDBJ whole genome shotgun (WGS) entry which is preliminary data.</text>
</comment>
<reference evidence="2" key="1">
    <citation type="submission" date="2023-07" db="EMBL/GenBank/DDBJ databases">
        <title>Genomic Encyclopedia of Type Strains, Phase IV (KMG-IV): sequencing the most valuable type-strain genomes for metagenomic binning, comparative biology and taxonomic classification.</title>
        <authorList>
            <person name="Goeker M."/>
        </authorList>
    </citation>
    <scope>NUCLEOTIDE SEQUENCE</scope>
    <source>
        <strain evidence="2">DSM 24202</strain>
    </source>
</reference>
<proteinExistence type="predicted"/>
<gene>
    <name evidence="2" type="ORF">J3R75_001959</name>
</gene>
<dbReference type="Pfam" id="PF20586">
    <property type="entry name" value="DUF6788"/>
    <property type="match status" value="1"/>
</dbReference>
<accession>A0AAE3VFX8</accession>
<evidence type="ECO:0000259" key="1">
    <source>
        <dbReference type="Pfam" id="PF20586"/>
    </source>
</evidence>
<sequence length="109" mass="12389">MSNATHQQLLAERSALLAELARLPHVVHGSIVERYTVCSRANCKCHQGHKHGPVMCVVVNENGKQRQKYIPKEMRELAVQYVDEYKRALTLLDRISAINVQLLQEKNNG</sequence>
<dbReference type="RefSeq" id="WP_307261296.1">
    <property type="nucleotide sequence ID" value="NZ_JAUSVL010000001.1"/>
</dbReference>
<dbReference type="InterPro" id="IPR046738">
    <property type="entry name" value="DUF6788"/>
</dbReference>
<organism evidence="2 3">
    <name type="scientific">Oligosphaera ethanolica</name>
    <dbReference type="NCBI Taxonomy" id="760260"/>
    <lineage>
        <taxon>Bacteria</taxon>
        <taxon>Pseudomonadati</taxon>
        <taxon>Lentisphaerota</taxon>
        <taxon>Oligosphaeria</taxon>
        <taxon>Oligosphaerales</taxon>
        <taxon>Oligosphaeraceae</taxon>
        <taxon>Oligosphaera</taxon>
    </lineage>
</organism>
<feature type="domain" description="DUF6788" evidence="1">
    <location>
        <begin position="7"/>
        <end position="74"/>
    </location>
</feature>
<evidence type="ECO:0000313" key="3">
    <source>
        <dbReference type="Proteomes" id="UP001238163"/>
    </source>
</evidence>
<protein>
    <recommendedName>
        <fullName evidence="1">DUF6788 domain-containing protein</fullName>
    </recommendedName>
</protein>
<dbReference type="AlphaFoldDB" id="A0AAE3VFX8"/>
<dbReference type="EMBL" id="JAUSVL010000001">
    <property type="protein sequence ID" value="MDQ0289852.1"/>
    <property type="molecule type" value="Genomic_DNA"/>
</dbReference>
<name>A0AAE3VFX8_9BACT</name>
<dbReference type="Proteomes" id="UP001238163">
    <property type="component" value="Unassembled WGS sequence"/>
</dbReference>
<keyword evidence="3" id="KW-1185">Reference proteome</keyword>